<keyword evidence="3" id="KW-0808">Transferase</keyword>
<dbReference type="Pfam" id="PF01513">
    <property type="entry name" value="NAD_kinase"/>
    <property type="match status" value="1"/>
</dbReference>
<dbReference type="EC" id="2.7.1.23" evidence="2"/>
<sequence>MFKYKVQILKKIISGTNNGLDKNSRRYGDCKLPLKMENVLVVSKLSRLEYERSKFKYISEDELKKELVSRGTDYNSLLYNHDLHKTFENKVVESFKSFNAVVKVVNRFSLKEEQTEWADVVVPAGGDGTFLLAASRVKNNLKPVIGFNSDPRRSEGHLCLPKKYSSDITKAIDELKNGNFQWLLRSRIRTSLFCQSKKLVPKYLHIVETPEDAYSCEPTYKYAEDMGTILPFLALNEVFIGESLAAKVSHLEMYLNDSEESTNLKSSGLCVCTGTGSTSWHMSINRIPVQTVAELLRLMDIEATEDKDSLATVLADIYNQNLLFNPDDPRMGYTVRELISVGVWPQPKGLKPRGFVNKIQVRSKCIDACLVVDGGVSYEFNDGVVAVLEIKPEDALRTVILTD</sequence>
<dbReference type="FunCoup" id="A0A1W4XA49">
    <property type="interactions" value="1839"/>
</dbReference>
<dbReference type="GO" id="GO:0005739">
    <property type="term" value="C:mitochondrion"/>
    <property type="evidence" value="ECO:0007669"/>
    <property type="project" value="TreeGrafter"/>
</dbReference>
<dbReference type="GO" id="GO:0019674">
    <property type="term" value="P:NAD+ metabolic process"/>
    <property type="evidence" value="ECO:0007669"/>
    <property type="project" value="InterPro"/>
</dbReference>
<gene>
    <name evidence="8" type="primary">LOC108742264</name>
</gene>
<dbReference type="PANTHER" id="PTHR13158">
    <property type="match status" value="1"/>
</dbReference>
<reference evidence="8" key="1">
    <citation type="submission" date="2025-08" db="UniProtKB">
        <authorList>
            <consortium name="RefSeq"/>
        </authorList>
    </citation>
    <scope>IDENTIFICATION</scope>
    <source>
        <tissue evidence="8">Entire body</tissue>
    </source>
</reference>
<keyword evidence="5" id="KW-0521">NADP</keyword>
<dbReference type="Gene3D" id="2.60.200.30">
    <property type="entry name" value="Probable inorganic polyphosphate/atp-NAD kinase, domain 2"/>
    <property type="match status" value="1"/>
</dbReference>
<evidence type="ECO:0000256" key="3">
    <source>
        <dbReference type="ARBA" id="ARBA00022679"/>
    </source>
</evidence>
<dbReference type="GeneID" id="108742264"/>
<evidence type="ECO:0000256" key="1">
    <source>
        <dbReference type="ARBA" id="ARBA00010995"/>
    </source>
</evidence>
<accession>A0A1W4XA49</accession>
<evidence type="ECO:0000313" key="8">
    <source>
        <dbReference type="RefSeq" id="XP_018332904.1"/>
    </source>
</evidence>
<keyword evidence="6" id="KW-0520">NAD</keyword>
<dbReference type="Gene3D" id="3.40.50.10330">
    <property type="entry name" value="Probable inorganic polyphosphate/atp-NAD kinase, domain 1"/>
    <property type="match status" value="1"/>
</dbReference>
<organism evidence="7 8">
    <name type="scientific">Agrilus planipennis</name>
    <name type="common">Emerald ash borer</name>
    <name type="synonym">Agrilus marcopoli</name>
    <dbReference type="NCBI Taxonomy" id="224129"/>
    <lineage>
        <taxon>Eukaryota</taxon>
        <taxon>Metazoa</taxon>
        <taxon>Ecdysozoa</taxon>
        <taxon>Arthropoda</taxon>
        <taxon>Hexapoda</taxon>
        <taxon>Insecta</taxon>
        <taxon>Pterygota</taxon>
        <taxon>Neoptera</taxon>
        <taxon>Endopterygota</taxon>
        <taxon>Coleoptera</taxon>
        <taxon>Polyphaga</taxon>
        <taxon>Elateriformia</taxon>
        <taxon>Buprestoidea</taxon>
        <taxon>Buprestidae</taxon>
        <taxon>Agrilinae</taxon>
        <taxon>Agrilus</taxon>
    </lineage>
</organism>
<dbReference type="SUPFAM" id="SSF111331">
    <property type="entry name" value="NAD kinase/diacylglycerol kinase-like"/>
    <property type="match status" value="1"/>
</dbReference>
<dbReference type="InterPro" id="IPR017437">
    <property type="entry name" value="ATP-NAD_kinase_PpnK-typ_C"/>
</dbReference>
<dbReference type="STRING" id="224129.A0A1W4XA49"/>
<comment type="similarity">
    <text evidence="1">Belongs to the NAD kinase family.</text>
</comment>
<proteinExistence type="inferred from homology"/>
<dbReference type="KEGG" id="apln:108742264"/>
<dbReference type="GO" id="GO:0003951">
    <property type="term" value="F:NAD+ kinase activity"/>
    <property type="evidence" value="ECO:0007669"/>
    <property type="project" value="UniProtKB-EC"/>
</dbReference>
<dbReference type="InterPro" id="IPR002504">
    <property type="entry name" value="NADK"/>
</dbReference>
<evidence type="ECO:0000256" key="4">
    <source>
        <dbReference type="ARBA" id="ARBA00022777"/>
    </source>
</evidence>
<name>A0A1W4XA49_AGRPL</name>
<evidence type="ECO:0000256" key="2">
    <source>
        <dbReference type="ARBA" id="ARBA00012120"/>
    </source>
</evidence>
<dbReference type="InterPro" id="IPR017438">
    <property type="entry name" value="ATP-NAD_kinase_N"/>
</dbReference>
<protein>
    <recommendedName>
        <fullName evidence="2">NAD(+) kinase</fullName>
        <ecNumber evidence="2">2.7.1.23</ecNumber>
    </recommendedName>
</protein>
<dbReference type="GO" id="GO:0006741">
    <property type="term" value="P:NADP+ biosynthetic process"/>
    <property type="evidence" value="ECO:0007669"/>
    <property type="project" value="InterPro"/>
</dbReference>
<dbReference type="AlphaFoldDB" id="A0A1W4XA49"/>
<keyword evidence="7" id="KW-1185">Reference proteome</keyword>
<evidence type="ECO:0000256" key="5">
    <source>
        <dbReference type="ARBA" id="ARBA00022857"/>
    </source>
</evidence>
<dbReference type="RefSeq" id="XP_018332904.1">
    <property type="nucleotide sequence ID" value="XM_018477402.2"/>
</dbReference>
<keyword evidence="4 8" id="KW-0418">Kinase</keyword>
<dbReference type="Proteomes" id="UP000192223">
    <property type="component" value="Unplaced"/>
</dbReference>
<dbReference type="OrthoDB" id="185618at2759"/>
<dbReference type="CTD" id="133686"/>
<dbReference type="PANTHER" id="PTHR13158:SF5">
    <property type="entry name" value="NAD KINASE 2, MITOCHONDRIAL"/>
    <property type="match status" value="1"/>
</dbReference>
<evidence type="ECO:0000313" key="7">
    <source>
        <dbReference type="Proteomes" id="UP000192223"/>
    </source>
</evidence>
<dbReference type="InterPro" id="IPR016064">
    <property type="entry name" value="NAD/diacylglycerol_kinase_sf"/>
</dbReference>
<dbReference type="InParanoid" id="A0A1W4XA49"/>
<evidence type="ECO:0000256" key="6">
    <source>
        <dbReference type="ARBA" id="ARBA00023027"/>
    </source>
</evidence>